<dbReference type="InParanoid" id="A0A1X2HN99"/>
<sequence>MFFYSSLNQQQYRVDSVQGAVPLMAFDQTETSMAGWLFRPLYAMGYDLFLAMILFASCKTEFREDPAADAALSDDTTYDFVDDKTQVVEERRRYVESFTAKRMDPCTQEVQIPDYCRPSRASNWVSAIQRVFRRHIIPLLPAGKNTRAPSAPPVAPVSLAWTAFTYMKRFHRAYRYFWIAKAGTKTADNPIAALRLSYIKRNTTSEDYSCFPPEAAAAIRQALADFTGKYDEVTQDDVDEGFFGRANEYDIINKYEPEEDWPEELTYFRRDVYHDQLKKVSPLKRIRNACGW</sequence>
<comment type="caution">
    <text evidence="1">The sequence shown here is derived from an EMBL/GenBank/DDBJ whole genome shotgun (WGS) entry which is preliminary data.</text>
</comment>
<evidence type="ECO:0000313" key="2">
    <source>
        <dbReference type="Proteomes" id="UP000242180"/>
    </source>
</evidence>
<dbReference type="Proteomes" id="UP000242180">
    <property type="component" value="Unassembled WGS sequence"/>
</dbReference>
<proteinExistence type="predicted"/>
<dbReference type="EMBL" id="MCGN01000002">
    <property type="protein sequence ID" value="ORZ00799.1"/>
    <property type="molecule type" value="Genomic_DNA"/>
</dbReference>
<accession>A0A1X2HN99</accession>
<gene>
    <name evidence="1" type="ORF">BCR43DRAFT_511753</name>
</gene>
<reference evidence="1 2" key="1">
    <citation type="submission" date="2016-07" db="EMBL/GenBank/DDBJ databases">
        <title>Pervasive Adenine N6-methylation of Active Genes in Fungi.</title>
        <authorList>
            <consortium name="DOE Joint Genome Institute"/>
            <person name="Mondo S.J."/>
            <person name="Dannebaum R.O."/>
            <person name="Kuo R.C."/>
            <person name="Labutti K."/>
            <person name="Haridas S."/>
            <person name="Kuo A."/>
            <person name="Salamov A."/>
            <person name="Ahrendt S.R."/>
            <person name="Lipzen A."/>
            <person name="Sullivan W."/>
            <person name="Andreopoulos W.B."/>
            <person name="Clum A."/>
            <person name="Lindquist E."/>
            <person name="Daum C."/>
            <person name="Ramamoorthy G.K."/>
            <person name="Gryganskyi A."/>
            <person name="Culley D."/>
            <person name="Magnuson J.K."/>
            <person name="James T.Y."/>
            <person name="O'Malley M.A."/>
            <person name="Stajich J.E."/>
            <person name="Spatafora J.W."/>
            <person name="Visel A."/>
            <person name="Grigoriev I.V."/>
        </authorList>
    </citation>
    <scope>NUCLEOTIDE SEQUENCE [LARGE SCALE GENOMIC DNA]</scope>
    <source>
        <strain evidence="1 2">NRRL 2496</strain>
    </source>
</reference>
<organism evidence="1 2">
    <name type="scientific">Syncephalastrum racemosum</name>
    <name type="common">Filamentous fungus</name>
    <dbReference type="NCBI Taxonomy" id="13706"/>
    <lineage>
        <taxon>Eukaryota</taxon>
        <taxon>Fungi</taxon>
        <taxon>Fungi incertae sedis</taxon>
        <taxon>Mucoromycota</taxon>
        <taxon>Mucoromycotina</taxon>
        <taxon>Mucoromycetes</taxon>
        <taxon>Mucorales</taxon>
        <taxon>Syncephalastraceae</taxon>
        <taxon>Syncephalastrum</taxon>
    </lineage>
</organism>
<protein>
    <submittedName>
        <fullName evidence="1">Uncharacterized protein</fullName>
    </submittedName>
</protein>
<keyword evidence="2" id="KW-1185">Reference proteome</keyword>
<dbReference type="AlphaFoldDB" id="A0A1X2HN99"/>
<name>A0A1X2HN99_SYNRA</name>
<evidence type="ECO:0000313" key="1">
    <source>
        <dbReference type="EMBL" id="ORZ00799.1"/>
    </source>
</evidence>